<feature type="domain" description="Polysaccharide chain length determinant N-terminal" evidence="20">
    <location>
        <begin position="43"/>
        <end position="141"/>
    </location>
</feature>
<protein>
    <recommendedName>
        <fullName evidence="5">non-specific protein-tyrosine kinase</fullName>
        <ecNumber evidence="5">2.7.10.2</ecNumber>
    </recommendedName>
</protein>
<dbReference type="GO" id="GO:0005524">
    <property type="term" value="F:ATP binding"/>
    <property type="evidence" value="ECO:0007669"/>
    <property type="project" value="UniProtKB-KW"/>
</dbReference>
<dbReference type="PANTHER" id="PTHR32309:SF13">
    <property type="entry name" value="FERRIC ENTEROBACTIN TRANSPORT PROTEIN FEPE"/>
    <property type="match status" value="1"/>
</dbReference>
<keyword evidence="14 19" id="KW-0472">Membrane</keyword>
<keyword evidence="8 22" id="KW-0808">Transferase</keyword>
<evidence type="ECO:0000256" key="14">
    <source>
        <dbReference type="ARBA" id="ARBA00023136"/>
    </source>
</evidence>
<gene>
    <name evidence="22" type="ORF">HJG54_20710</name>
</gene>
<keyword evidence="17" id="KW-0175">Coiled coil</keyword>
<evidence type="ECO:0000313" key="22">
    <source>
        <dbReference type="EMBL" id="WNZ25034.1"/>
    </source>
</evidence>
<proteinExistence type="inferred from homology"/>
<dbReference type="NCBIfam" id="TIGR01007">
    <property type="entry name" value="eps_fam"/>
    <property type="match status" value="1"/>
</dbReference>
<accession>A0AA97AHY7</accession>
<dbReference type="PANTHER" id="PTHR32309">
    <property type="entry name" value="TYROSINE-PROTEIN KINASE"/>
    <property type="match status" value="1"/>
</dbReference>
<evidence type="ECO:0000256" key="19">
    <source>
        <dbReference type="SAM" id="Phobius"/>
    </source>
</evidence>
<dbReference type="SUPFAM" id="SSF52540">
    <property type="entry name" value="P-loop containing nucleoside triphosphate hydrolases"/>
    <property type="match status" value="1"/>
</dbReference>
<evidence type="ECO:0000256" key="3">
    <source>
        <dbReference type="ARBA" id="ARBA00007316"/>
    </source>
</evidence>
<evidence type="ECO:0000256" key="10">
    <source>
        <dbReference type="ARBA" id="ARBA00022741"/>
    </source>
</evidence>
<evidence type="ECO:0000256" key="2">
    <source>
        <dbReference type="ARBA" id="ARBA00006683"/>
    </source>
</evidence>
<keyword evidence="12" id="KW-0067">ATP-binding</keyword>
<keyword evidence="7" id="KW-0997">Cell inner membrane</keyword>
<sequence>MEIEQTTQASAAQASAPMVRGRPVVQLAPPDVDDLDNAPNRGLNLRSLGRTIQRQALLIAGVATVVAVAAGFQAMKIRPVYEGNFQLLVEPVSNAARVTDPLTVTRTQGDNIPSGDVFTLDYSTQIEILQSPSMLTSIVQEVKTQYPEFTYDQLRAGLKVQRLVPENAPDATRIIKVTYEDPNPELVQHVLKVTADRYLRYSLEERKTRFGEGIKFIDDQLPEAQQRVNSIQDELQRLQQQYDLISPASQGDQLSTNINEITTQQLATQRELQEQRALYNSLQRQLELTPEEGIAASALSEDPTYQTLQQNLVEIDRQLAVESARFNDDSPVVRSLRERQRNVSNLLSQRAQQIVGQSLPGGSGNPQVQAFQNSVRIGLINQMVEAGNQIRVLEVRNREIAQARQAFDRRFQQFPAISRQYTDLTRELEIATQTLNRLQTQRETLRVEAAQTEVPWEMVSEPLIPRDAEGNPVPEPTKASNLMIAGAALGLLLGTLLALLLERYRNVFYTVEDLQEAIKLPLIGVIPFSRGAKQSLEFPSSFGGGDFEDSRLETASFREAFSDLYSNIRLADPPIRSLMVCSAEPGDGKTTVALYLAQTAAGTGQRVLLVDTNLRLPQIHTRLDLRNSKGLSDLLTGDANPEEMLQRSPLAENLFVLTAGSSMPGSARLLGSDQMKYLMEKFQSMFDLVIYDTPHLFGLTDASFLTTQVDEVLMVVAANKTNRTAVERVLNKLMSLRIANVSMVANYLREHNSPSSNAYTRYNQNLLQARRDGSALDA</sequence>
<dbReference type="RefSeq" id="WP_316431115.1">
    <property type="nucleotide sequence ID" value="NZ_CP053586.1"/>
</dbReference>
<comment type="similarity">
    <text evidence="3">Belongs to the CpsD/CapB family.</text>
</comment>
<comment type="similarity">
    <text evidence="4">Belongs to the etk/wzc family.</text>
</comment>
<dbReference type="InterPro" id="IPR025669">
    <property type="entry name" value="AAA_dom"/>
</dbReference>
<dbReference type="CDD" id="cd05387">
    <property type="entry name" value="BY-kinase"/>
    <property type="match status" value="1"/>
</dbReference>
<name>A0AA97AHY7_9CYAN</name>
<evidence type="ECO:0000256" key="16">
    <source>
        <dbReference type="ARBA" id="ARBA00051245"/>
    </source>
</evidence>
<dbReference type="EMBL" id="CP053586">
    <property type="protein sequence ID" value="WNZ25034.1"/>
    <property type="molecule type" value="Genomic_DNA"/>
</dbReference>
<dbReference type="InterPro" id="IPR027417">
    <property type="entry name" value="P-loop_NTPase"/>
</dbReference>
<keyword evidence="10" id="KW-0547">Nucleotide-binding</keyword>
<evidence type="ECO:0000256" key="5">
    <source>
        <dbReference type="ARBA" id="ARBA00011903"/>
    </source>
</evidence>
<dbReference type="GO" id="GO:0004715">
    <property type="term" value="F:non-membrane spanning protein tyrosine kinase activity"/>
    <property type="evidence" value="ECO:0007669"/>
    <property type="project" value="UniProtKB-EC"/>
</dbReference>
<evidence type="ECO:0000256" key="8">
    <source>
        <dbReference type="ARBA" id="ARBA00022679"/>
    </source>
</evidence>
<keyword evidence="11" id="KW-0418">Kinase</keyword>
<feature type="region of interest" description="Disordered" evidence="18">
    <location>
        <begin position="1"/>
        <end position="22"/>
    </location>
</feature>
<evidence type="ECO:0000256" key="6">
    <source>
        <dbReference type="ARBA" id="ARBA00022475"/>
    </source>
</evidence>
<evidence type="ECO:0000256" key="9">
    <source>
        <dbReference type="ARBA" id="ARBA00022692"/>
    </source>
</evidence>
<feature type="compositionally biased region" description="Low complexity" evidence="18">
    <location>
        <begin position="1"/>
        <end position="16"/>
    </location>
</feature>
<comment type="subcellular location">
    <subcellularLocation>
        <location evidence="1">Cell inner membrane</location>
        <topology evidence="1">Multi-pass membrane protein</topology>
    </subcellularLocation>
</comment>
<keyword evidence="13 19" id="KW-1133">Transmembrane helix</keyword>
<dbReference type="Pfam" id="PF13614">
    <property type="entry name" value="AAA_31"/>
    <property type="match status" value="1"/>
</dbReference>
<evidence type="ECO:0000259" key="21">
    <source>
        <dbReference type="Pfam" id="PF13614"/>
    </source>
</evidence>
<feature type="coiled-coil region" evidence="17">
    <location>
        <begin position="214"/>
        <end position="241"/>
    </location>
</feature>
<dbReference type="Pfam" id="PF02706">
    <property type="entry name" value="Wzz"/>
    <property type="match status" value="1"/>
</dbReference>
<dbReference type="InterPro" id="IPR005702">
    <property type="entry name" value="Wzc-like_C"/>
</dbReference>
<reference evidence="22" key="1">
    <citation type="submission" date="2020-05" db="EMBL/GenBank/DDBJ databases">
        <authorList>
            <person name="Zhu T."/>
            <person name="Keshari N."/>
            <person name="Lu X."/>
        </authorList>
    </citation>
    <scope>NUCLEOTIDE SEQUENCE</scope>
    <source>
        <strain evidence="22">NK1-12</strain>
    </source>
</reference>
<evidence type="ECO:0000256" key="1">
    <source>
        <dbReference type="ARBA" id="ARBA00004429"/>
    </source>
</evidence>
<keyword evidence="15" id="KW-0829">Tyrosine-protein kinase</keyword>
<keyword evidence="9 19" id="KW-0812">Transmembrane</keyword>
<dbReference type="Gene3D" id="3.40.50.300">
    <property type="entry name" value="P-loop containing nucleotide triphosphate hydrolases"/>
    <property type="match status" value="1"/>
</dbReference>
<evidence type="ECO:0000259" key="20">
    <source>
        <dbReference type="Pfam" id="PF02706"/>
    </source>
</evidence>
<keyword evidence="6" id="KW-1003">Cell membrane</keyword>
<dbReference type="EC" id="2.7.10.2" evidence="5"/>
<evidence type="ECO:0000256" key="18">
    <source>
        <dbReference type="SAM" id="MobiDB-lite"/>
    </source>
</evidence>
<evidence type="ECO:0000256" key="11">
    <source>
        <dbReference type="ARBA" id="ARBA00022777"/>
    </source>
</evidence>
<dbReference type="InterPro" id="IPR050445">
    <property type="entry name" value="Bact_polysacc_biosynth/exp"/>
</dbReference>
<evidence type="ECO:0000256" key="17">
    <source>
        <dbReference type="SAM" id="Coils"/>
    </source>
</evidence>
<dbReference type="GO" id="GO:0005886">
    <property type="term" value="C:plasma membrane"/>
    <property type="evidence" value="ECO:0007669"/>
    <property type="project" value="UniProtKB-SubCell"/>
</dbReference>
<dbReference type="InterPro" id="IPR003856">
    <property type="entry name" value="LPS_length_determ_N"/>
</dbReference>
<evidence type="ECO:0000256" key="7">
    <source>
        <dbReference type="ARBA" id="ARBA00022519"/>
    </source>
</evidence>
<evidence type="ECO:0000256" key="12">
    <source>
        <dbReference type="ARBA" id="ARBA00022840"/>
    </source>
</evidence>
<organism evidence="22">
    <name type="scientific">Leptolyngbya sp. NK1-12</name>
    <dbReference type="NCBI Taxonomy" id="2547451"/>
    <lineage>
        <taxon>Bacteria</taxon>
        <taxon>Bacillati</taxon>
        <taxon>Cyanobacteriota</taxon>
        <taxon>Cyanophyceae</taxon>
        <taxon>Leptolyngbyales</taxon>
        <taxon>Leptolyngbyaceae</taxon>
        <taxon>Leptolyngbya group</taxon>
        <taxon>Leptolyngbya</taxon>
    </lineage>
</organism>
<comment type="similarity">
    <text evidence="2">Belongs to the CpsC/CapA family.</text>
</comment>
<feature type="domain" description="AAA" evidence="21">
    <location>
        <begin position="586"/>
        <end position="735"/>
    </location>
</feature>
<evidence type="ECO:0000256" key="13">
    <source>
        <dbReference type="ARBA" id="ARBA00022989"/>
    </source>
</evidence>
<dbReference type="AlphaFoldDB" id="A0AA97AHY7"/>
<feature type="transmembrane region" description="Helical" evidence="19">
    <location>
        <begin position="56"/>
        <end position="75"/>
    </location>
</feature>
<evidence type="ECO:0000256" key="4">
    <source>
        <dbReference type="ARBA" id="ARBA00008883"/>
    </source>
</evidence>
<evidence type="ECO:0000256" key="15">
    <source>
        <dbReference type="ARBA" id="ARBA00023137"/>
    </source>
</evidence>
<feature type="coiled-coil region" evidence="17">
    <location>
        <begin position="421"/>
        <end position="448"/>
    </location>
</feature>
<comment type="catalytic activity">
    <reaction evidence="16">
        <text>L-tyrosyl-[protein] + ATP = O-phospho-L-tyrosyl-[protein] + ADP + H(+)</text>
        <dbReference type="Rhea" id="RHEA:10596"/>
        <dbReference type="Rhea" id="RHEA-COMP:10136"/>
        <dbReference type="Rhea" id="RHEA-COMP:20101"/>
        <dbReference type="ChEBI" id="CHEBI:15378"/>
        <dbReference type="ChEBI" id="CHEBI:30616"/>
        <dbReference type="ChEBI" id="CHEBI:46858"/>
        <dbReference type="ChEBI" id="CHEBI:61978"/>
        <dbReference type="ChEBI" id="CHEBI:456216"/>
        <dbReference type="EC" id="2.7.10.2"/>
    </reaction>
</comment>